<accession>A0AAV7IX68</accession>
<name>A0AAV7IX68_COTGL</name>
<organism evidence="2 3">
    <name type="scientific">Cotesia glomerata</name>
    <name type="common">Lepidopteran parasitic wasp</name>
    <name type="synonym">Apanteles glomeratus</name>
    <dbReference type="NCBI Taxonomy" id="32391"/>
    <lineage>
        <taxon>Eukaryota</taxon>
        <taxon>Metazoa</taxon>
        <taxon>Ecdysozoa</taxon>
        <taxon>Arthropoda</taxon>
        <taxon>Hexapoda</taxon>
        <taxon>Insecta</taxon>
        <taxon>Pterygota</taxon>
        <taxon>Neoptera</taxon>
        <taxon>Endopterygota</taxon>
        <taxon>Hymenoptera</taxon>
        <taxon>Apocrita</taxon>
        <taxon>Ichneumonoidea</taxon>
        <taxon>Braconidae</taxon>
        <taxon>Microgastrinae</taxon>
        <taxon>Cotesia</taxon>
    </lineage>
</organism>
<keyword evidence="3" id="KW-1185">Reference proteome</keyword>
<dbReference type="AlphaFoldDB" id="A0AAV7IX68"/>
<gene>
    <name evidence="2" type="ORF">KQX54_021892</name>
</gene>
<evidence type="ECO:0000313" key="3">
    <source>
        <dbReference type="Proteomes" id="UP000826195"/>
    </source>
</evidence>
<dbReference type="Proteomes" id="UP000826195">
    <property type="component" value="Unassembled WGS sequence"/>
</dbReference>
<feature type="region of interest" description="Disordered" evidence="1">
    <location>
        <begin position="26"/>
        <end position="47"/>
    </location>
</feature>
<dbReference type="EMBL" id="JAHXZJ010000001">
    <property type="protein sequence ID" value="KAH0569178.1"/>
    <property type="molecule type" value="Genomic_DNA"/>
</dbReference>
<protein>
    <submittedName>
        <fullName evidence="2">Uncharacterized protein</fullName>
    </submittedName>
</protein>
<evidence type="ECO:0000256" key="1">
    <source>
        <dbReference type="SAM" id="MobiDB-lite"/>
    </source>
</evidence>
<proteinExistence type="predicted"/>
<reference evidence="2 3" key="1">
    <citation type="journal article" date="2021" name="J. Hered.">
        <title>A chromosome-level genome assembly of the parasitoid wasp, Cotesia glomerata (Hymenoptera: Braconidae).</title>
        <authorList>
            <person name="Pinto B.J."/>
            <person name="Weis J.J."/>
            <person name="Gamble T."/>
            <person name="Ode P.J."/>
            <person name="Paul R."/>
            <person name="Zaspel J.M."/>
        </authorList>
    </citation>
    <scope>NUCLEOTIDE SEQUENCE [LARGE SCALE GENOMIC DNA]</scope>
    <source>
        <strain evidence="2">CgM1</strain>
    </source>
</reference>
<comment type="caution">
    <text evidence="2">The sequence shown here is derived from an EMBL/GenBank/DDBJ whole genome shotgun (WGS) entry which is preliminary data.</text>
</comment>
<evidence type="ECO:0000313" key="2">
    <source>
        <dbReference type="EMBL" id="KAH0569178.1"/>
    </source>
</evidence>
<sequence>MPCCLLKRCSQDNFYRTWPTRIIKRTIPKKKSTGTQSSPGINGDGPTGVDRFVWFTGSTESGSFTREIGAQDKMRIIEDSGIIDFLSKATKLYAQFT</sequence>